<gene>
    <name evidence="3" type="ORF">BG653_00477</name>
</gene>
<name>A0ABX3Y431_STRPT</name>
<accession>A0ABX3Y431</accession>
<evidence type="ECO:0000313" key="4">
    <source>
        <dbReference type="Proteomes" id="UP000194225"/>
    </source>
</evidence>
<dbReference type="InterPro" id="IPR001279">
    <property type="entry name" value="Metallo-B-lactamas"/>
</dbReference>
<dbReference type="Gene3D" id="3.60.15.10">
    <property type="entry name" value="Ribonuclease Z/Hydroxyacylglutathione hydrolase-like"/>
    <property type="match status" value="1"/>
</dbReference>
<evidence type="ECO:0000256" key="1">
    <source>
        <dbReference type="SAM" id="MobiDB-lite"/>
    </source>
</evidence>
<sequence>MTEHSNGGRTAIVIGGGPAGMPAVTALLDRVEPLSPGARPADPRRPGSPPATPASRPGPARPRHRNGRLPVAAAKETTGRPGKGHTVRQECDGRSRGLCLRVMVLSPGVVVRKPYDGAEWRGVPEPTAHAARSLRDCPDHGGAVTGSRPRRTRLSALRPASFGIAPTGERLARMRRSPQFVDGQFRNPVPTRQLLHGSALPMARTQLSREGRLRRAPVGPIPVYRPTAADWGQPPASGLRLTWMGHSSVLAEIDGQRVLFDPVWGERCSPFTWAGPQRLHPVPLALDELDPVDAVVISHDHYDHLDMSTVQVLAGTGAAFVVPLGIGADLEFWGVPAERITELDWHESTRVGGLTLTATPAQHFCGRGLRGPQHTLWASWVVAGPEHRIFHSGDTGYFSGFAEISAAHGPFDATMIQIGAYSDFWPDIHMTPEEGVRAHLDLQGGEPRGVLLPIHWGTFNLAPHPWAEPAERTLAAGRRSGVDTAHPRPGEPFEPAEPAAVYPWWRAIAVPPVHGWPAWPSAVSPTDVGLAADR</sequence>
<evidence type="ECO:0000313" key="3">
    <source>
        <dbReference type="EMBL" id="OSY47845.1"/>
    </source>
</evidence>
<dbReference type="PANTHER" id="PTHR15032">
    <property type="entry name" value="N-ACYL-PHOSPHATIDYLETHANOLAMINE-HYDROLYZING PHOSPHOLIPASE D"/>
    <property type="match status" value="1"/>
</dbReference>
<comment type="caution">
    <text evidence="3">The sequence shown here is derived from an EMBL/GenBank/DDBJ whole genome shotgun (WGS) entry which is preliminary data.</text>
</comment>
<dbReference type="InterPro" id="IPR036866">
    <property type="entry name" value="RibonucZ/Hydroxyglut_hydro"/>
</dbReference>
<keyword evidence="3" id="KW-0378">Hydrolase</keyword>
<keyword evidence="4" id="KW-1185">Reference proteome</keyword>
<proteinExistence type="predicted"/>
<dbReference type="EMBL" id="MIGA01000002">
    <property type="protein sequence ID" value="OSY47845.1"/>
    <property type="molecule type" value="Genomic_DNA"/>
</dbReference>
<dbReference type="GO" id="GO:0016787">
    <property type="term" value="F:hydrolase activity"/>
    <property type="evidence" value="ECO:0007669"/>
    <property type="project" value="UniProtKB-KW"/>
</dbReference>
<dbReference type="Pfam" id="PF12706">
    <property type="entry name" value="Lactamase_B_2"/>
    <property type="match status" value="1"/>
</dbReference>
<feature type="region of interest" description="Disordered" evidence="1">
    <location>
        <begin position="29"/>
        <end position="91"/>
    </location>
</feature>
<dbReference type="SUPFAM" id="SSF56281">
    <property type="entry name" value="Metallo-hydrolase/oxidoreductase"/>
    <property type="match status" value="1"/>
</dbReference>
<dbReference type="Proteomes" id="UP000194225">
    <property type="component" value="Unassembled WGS sequence"/>
</dbReference>
<organism evidence="3 4">
    <name type="scientific">Streptomyces platensis</name>
    <dbReference type="NCBI Taxonomy" id="58346"/>
    <lineage>
        <taxon>Bacteria</taxon>
        <taxon>Bacillati</taxon>
        <taxon>Actinomycetota</taxon>
        <taxon>Actinomycetes</taxon>
        <taxon>Kitasatosporales</taxon>
        <taxon>Streptomycetaceae</taxon>
        <taxon>Streptomyces</taxon>
    </lineage>
</organism>
<dbReference type="PANTHER" id="PTHR15032:SF4">
    <property type="entry name" value="N-ACYL-PHOSPHATIDYLETHANOLAMINE-HYDROLYZING PHOSPHOLIPASE D"/>
    <property type="match status" value="1"/>
</dbReference>
<protein>
    <submittedName>
        <fullName evidence="3">Metal-dependent hydrolase</fullName>
    </submittedName>
</protein>
<evidence type="ECO:0000259" key="2">
    <source>
        <dbReference type="Pfam" id="PF12706"/>
    </source>
</evidence>
<feature type="domain" description="Metallo-beta-lactamase" evidence="2">
    <location>
        <begin position="257"/>
        <end position="456"/>
    </location>
</feature>
<reference evidence="3 4" key="1">
    <citation type="submission" date="2016-09" db="EMBL/GenBank/DDBJ databases">
        <title>Streptomyces platensis DSM40041, a candidate organism with high potential of specific P450 cytochromes.</title>
        <authorList>
            <person name="Grumaz C."/>
            <person name="Vainshtein Y."/>
            <person name="Kirstahler P."/>
            <person name="Sohn K."/>
        </authorList>
    </citation>
    <scope>NUCLEOTIDE SEQUENCE [LARGE SCALE GENOMIC DNA]</scope>
    <source>
        <strain evidence="3 4">DSM 40041</strain>
    </source>
</reference>